<dbReference type="EMBL" id="CP016070">
    <property type="protein sequence ID" value="AOW80085.1"/>
    <property type="molecule type" value="Genomic_DNA"/>
</dbReference>
<gene>
    <name evidence="1" type="ORF">HTSR_0900</name>
</gene>
<evidence type="ECO:0000313" key="1">
    <source>
        <dbReference type="EMBL" id="AOW80085.1"/>
    </source>
</evidence>
<protein>
    <submittedName>
        <fullName evidence="1">Uncharacterized protein</fullName>
    </submittedName>
</protein>
<name>A0A1D8S406_9EURY</name>
<dbReference type="AlphaFoldDB" id="A0A1D8S406"/>
<proteinExistence type="predicted"/>
<sequence length="42" mass="4670">MSEYRPVDLCNRFAKRSVGSQKREELIVMARHSNGSNGSAST</sequence>
<dbReference type="KEGG" id="halh:HTSR_0900"/>
<evidence type="ECO:0000313" key="2">
    <source>
        <dbReference type="Proteomes" id="UP000185608"/>
    </source>
</evidence>
<accession>A0A1D8S406</accession>
<organism evidence="1 2">
    <name type="scientific">Halodesulfurarchaeum formicicum</name>
    <dbReference type="NCBI Taxonomy" id="1873524"/>
    <lineage>
        <taxon>Archaea</taxon>
        <taxon>Methanobacteriati</taxon>
        <taxon>Methanobacteriota</taxon>
        <taxon>Stenosarchaea group</taxon>
        <taxon>Halobacteria</taxon>
        <taxon>Halobacteriales</taxon>
        <taxon>Halobacteriaceae</taxon>
        <taxon>Halodesulfurarchaeum</taxon>
    </lineage>
</organism>
<reference evidence="1 2" key="1">
    <citation type="submission" date="2016-06" db="EMBL/GenBank/DDBJ databases">
        <title>Discovery of anaerobic lithoheterotrophic haloarchaeon capable of sulfur respiration by hydrogen and formate.</title>
        <authorList>
            <person name="Sorokin D.Y."/>
            <person name="Kublanov I.V."/>
            <person name="Roman P."/>
            <person name="Sinninghe Damste J.S."/>
            <person name="Golyshin P.N."/>
            <person name="Rojo D."/>
            <person name="Ciordia S."/>
            <person name="Mena Md.C."/>
            <person name="Ferrer M."/>
            <person name="Smedile F."/>
            <person name="Messina E."/>
            <person name="La Cono V."/>
            <person name="Yakimov M.M."/>
        </authorList>
    </citation>
    <scope>NUCLEOTIDE SEQUENCE [LARGE SCALE GENOMIC DNA]</scope>
    <source>
        <strain evidence="1 2">HTSR1</strain>
    </source>
</reference>
<dbReference type="Proteomes" id="UP000185608">
    <property type="component" value="Chromosome"/>
</dbReference>